<reference evidence="1 2" key="1">
    <citation type="submission" date="2024-04" db="EMBL/GenBank/DDBJ databases">
        <authorList>
            <person name="Fracassetti M."/>
        </authorList>
    </citation>
    <scope>NUCLEOTIDE SEQUENCE [LARGE SCALE GENOMIC DNA]</scope>
</reference>
<evidence type="ECO:0000313" key="1">
    <source>
        <dbReference type="EMBL" id="CAL1380105.1"/>
    </source>
</evidence>
<dbReference type="EMBL" id="OZ034817">
    <property type="protein sequence ID" value="CAL1380105.1"/>
    <property type="molecule type" value="Genomic_DNA"/>
</dbReference>
<dbReference type="Proteomes" id="UP001497516">
    <property type="component" value="Chromosome 4"/>
</dbReference>
<protein>
    <submittedName>
        <fullName evidence="1">Uncharacterized protein</fullName>
    </submittedName>
</protein>
<evidence type="ECO:0000313" key="2">
    <source>
        <dbReference type="Proteomes" id="UP001497516"/>
    </source>
</evidence>
<gene>
    <name evidence="1" type="ORF">LTRI10_LOCUS21574</name>
</gene>
<organism evidence="1 2">
    <name type="scientific">Linum trigynum</name>
    <dbReference type="NCBI Taxonomy" id="586398"/>
    <lineage>
        <taxon>Eukaryota</taxon>
        <taxon>Viridiplantae</taxon>
        <taxon>Streptophyta</taxon>
        <taxon>Embryophyta</taxon>
        <taxon>Tracheophyta</taxon>
        <taxon>Spermatophyta</taxon>
        <taxon>Magnoliopsida</taxon>
        <taxon>eudicotyledons</taxon>
        <taxon>Gunneridae</taxon>
        <taxon>Pentapetalae</taxon>
        <taxon>rosids</taxon>
        <taxon>fabids</taxon>
        <taxon>Malpighiales</taxon>
        <taxon>Linaceae</taxon>
        <taxon>Linum</taxon>
    </lineage>
</organism>
<name>A0AAV2E3H4_9ROSI</name>
<sequence>MRVGRGGKRIGETLEELERKKDLREEQGVAIVIGGSKESRECRVLPTRIPDPPLHWLEEESASGYPS</sequence>
<proteinExistence type="predicted"/>
<dbReference type="AlphaFoldDB" id="A0AAV2E3H4"/>
<accession>A0AAV2E3H4</accession>
<keyword evidence="2" id="KW-1185">Reference proteome</keyword>